<comment type="caution">
    <text evidence="11">The sequence shown here is derived from an EMBL/GenBank/DDBJ whole genome shotgun (WGS) entry which is preliminary data.</text>
</comment>
<dbReference type="PROSITE" id="PS00028">
    <property type="entry name" value="ZINC_FINGER_C2H2_1"/>
    <property type="match status" value="3"/>
</dbReference>
<keyword evidence="3" id="KW-0677">Repeat</keyword>
<evidence type="ECO:0000256" key="2">
    <source>
        <dbReference type="ARBA" id="ARBA00022723"/>
    </source>
</evidence>
<dbReference type="Pfam" id="PF00096">
    <property type="entry name" value="zf-C2H2"/>
    <property type="match status" value="3"/>
</dbReference>
<evidence type="ECO:0000259" key="10">
    <source>
        <dbReference type="PROSITE" id="PS50157"/>
    </source>
</evidence>
<dbReference type="SUPFAM" id="SSF57667">
    <property type="entry name" value="beta-beta-alpha zinc fingers"/>
    <property type="match status" value="2"/>
</dbReference>
<reference evidence="11 12" key="1">
    <citation type="submission" date="2024-05" db="EMBL/GenBank/DDBJ databases">
        <title>Genome sequencing and assembly of Indian major carp, Cirrhinus mrigala (Hamilton, 1822).</title>
        <authorList>
            <person name="Mohindra V."/>
            <person name="Chowdhury L.M."/>
            <person name="Lal K."/>
            <person name="Jena J.K."/>
        </authorList>
    </citation>
    <scope>NUCLEOTIDE SEQUENCE [LARGE SCALE GENOMIC DNA]</scope>
    <source>
        <strain evidence="11">CM1030</strain>
        <tissue evidence="11">Blood</tissue>
    </source>
</reference>
<feature type="non-terminal residue" evidence="11">
    <location>
        <position position="1"/>
    </location>
</feature>
<dbReference type="EMBL" id="JAMKFB020000016">
    <property type="protein sequence ID" value="KAL0172343.1"/>
    <property type="molecule type" value="Genomic_DNA"/>
</dbReference>
<accession>A0ABD0PE44</accession>
<dbReference type="InterPro" id="IPR013087">
    <property type="entry name" value="Znf_C2H2_type"/>
</dbReference>
<keyword evidence="12" id="KW-1185">Reference proteome</keyword>
<dbReference type="FunFam" id="3.30.160.60:FF:001289">
    <property type="entry name" value="Zinc finger protein 574"/>
    <property type="match status" value="1"/>
</dbReference>
<keyword evidence="2" id="KW-0479">Metal-binding</keyword>
<dbReference type="InterPro" id="IPR050331">
    <property type="entry name" value="Zinc_finger"/>
</dbReference>
<comment type="subcellular location">
    <subcellularLocation>
        <location evidence="1">Nucleus</location>
    </subcellularLocation>
</comment>
<evidence type="ECO:0000256" key="7">
    <source>
        <dbReference type="ARBA" id="ARBA00023163"/>
    </source>
</evidence>
<keyword evidence="5" id="KW-0862">Zinc</keyword>
<sequence length="111" mass="12661">AAADAAIEAPAKLSRDWSRTALPHECPHCGQGFTRRSRLREHVFQHTGEKLFNCKICKKSFPSPANLLRHNLTHGGSRIFNCPLCEKRFFQPTSLKRHMLIHQGGESQERK</sequence>
<protein>
    <recommendedName>
        <fullName evidence="10">C2H2-type domain-containing protein</fullName>
    </recommendedName>
</protein>
<feature type="domain" description="C2H2-type" evidence="10">
    <location>
        <begin position="24"/>
        <end position="51"/>
    </location>
</feature>
<evidence type="ECO:0000256" key="9">
    <source>
        <dbReference type="PROSITE-ProRule" id="PRU00042"/>
    </source>
</evidence>
<keyword evidence="4 9" id="KW-0863">Zinc-finger</keyword>
<keyword evidence="6" id="KW-0805">Transcription regulation</keyword>
<evidence type="ECO:0000313" key="11">
    <source>
        <dbReference type="EMBL" id="KAL0172343.1"/>
    </source>
</evidence>
<dbReference type="GO" id="GO:0006357">
    <property type="term" value="P:regulation of transcription by RNA polymerase II"/>
    <property type="evidence" value="ECO:0007669"/>
    <property type="project" value="UniProtKB-ARBA"/>
</dbReference>
<evidence type="ECO:0000256" key="1">
    <source>
        <dbReference type="ARBA" id="ARBA00004123"/>
    </source>
</evidence>
<feature type="non-terminal residue" evidence="11">
    <location>
        <position position="111"/>
    </location>
</feature>
<dbReference type="PANTHER" id="PTHR16515">
    <property type="entry name" value="PR DOMAIN ZINC FINGER PROTEIN"/>
    <property type="match status" value="1"/>
</dbReference>
<proteinExistence type="predicted"/>
<keyword evidence="7" id="KW-0804">Transcription</keyword>
<dbReference type="PANTHER" id="PTHR16515:SF66">
    <property type="entry name" value="C2H2-TYPE DOMAIN-CONTAINING PROTEIN"/>
    <property type="match status" value="1"/>
</dbReference>
<dbReference type="PROSITE" id="PS50157">
    <property type="entry name" value="ZINC_FINGER_C2H2_2"/>
    <property type="match status" value="3"/>
</dbReference>
<evidence type="ECO:0000313" key="12">
    <source>
        <dbReference type="Proteomes" id="UP001529510"/>
    </source>
</evidence>
<keyword evidence="8" id="KW-0539">Nucleus</keyword>
<dbReference type="FunFam" id="3.30.160.60:FF:001644">
    <property type="entry name" value="Zinc finger protein 574"/>
    <property type="match status" value="1"/>
</dbReference>
<dbReference type="SMART" id="SM00355">
    <property type="entry name" value="ZnF_C2H2"/>
    <property type="match status" value="3"/>
</dbReference>
<feature type="domain" description="C2H2-type" evidence="10">
    <location>
        <begin position="80"/>
        <end position="107"/>
    </location>
</feature>
<feature type="domain" description="C2H2-type" evidence="10">
    <location>
        <begin position="52"/>
        <end position="79"/>
    </location>
</feature>
<dbReference type="AlphaFoldDB" id="A0ABD0PE44"/>
<evidence type="ECO:0000256" key="8">
    <source>
        <dbReference type="ARBA" id="ARBA00023242"/>
    </source>
</evidence>
<name>A0ABD0PE44_CIRMR</name>
<gene>
    <name evidence="11" type="ORF">M9458_032654</name>
</gene>
<dbReference type="GO" id="GO:0005634">
    <property type="term" value="C:nucleus"/>
    <property type="evidence" value="ECO:0007669"/>
    <property type="project" value="UniProtKB-SubCell"/>
</dbReference>
<dbReference type="FunFam" id="3.30.160.60:FF:000100">
    <property type="entry name" value="Zinc finger 45-like"/>
    <property type="match status" value="1"/>
</dbReference>
<evidence type="ECO:0000256" key="4">
    <source>
        <dbReference type="ARBA" id="ARBA00022771"/>
    </source>
</evidence>
<dbReference type="GO" id="GO:0008270">
    <property type="term" value="F:zinc ion binding"/>
    <property type="evidence" value="ECO:0007669"/>
    <property type="project" value="UniProtKB-KW"/>
</dbReference>
<evidence type="ECO:0000256" key="5">
    <source>
        <dbReference type="ARBA" id="ARBA00022833"/>
    </source>
</evidence>
<organism evidence="11 12">
    <name type="scientific">Cirrhinus mrigala</name>
    <name type="common">Mrigala</name>
    <dbReference type="NCBI Taxonomy" id="683832"/>
    <lineage>
        <taxon>Eukaryota</taxon>
        <taxon>Metazoa</taxon>
        <taxon>Chordata</taxon>
        <taxon>Craniata</taxon>
        <taxon>Vertebrata</taxon>
        <taxon>Euteleostomi</taxon>
        <taxon>Actinopterygii</taxon>
        <taxon>Neopterygii</taxon>
        <taxon>Teleostei</taxon>
        <taxon>Ostariophysi</taxon>
        <taxon>Cypriniformes</taxon>
        <taxon>Cyprinidae</taxon>
        <taxon>Labeoninae</taxon>
        <taxon>Labeonini</taxon>
        <taxon>Cirrhinus</taxon>
    </lineage>
</organism>
<dbReference type="Proteomes" id="UP001529510">
    <property type="component" value="Unassembled WGS sequence"/>
</dbReference>
<evidence type="ECO:0000256" key="3">
    <source>
        <dbReference type="ARBA" id="ARBA00022737"/>
    </source>
</evidence>
<dbReference type="Gene3D" id="3.30.160.60">
    <property type="entry name" value="Classic Zinc Finger"/>
    <property type="match status" value="3"/>
</dbReference>
<dbReference type="InterPro" id="IPR036236">
    <property type="entry name" value="Znf_C2H2_sf"/>
</dbReference>
<evidence type="ECO:0000256" key="6">
    <source>
        <dbReference type="ARBA" id="ARBA00023015"/>
    </source>
</evidence>